<dbReference type="OrthoDB" id="690068at2759"/>
<reference evidence="7 8" key="1">
    <citation type="journal article" date="2017" name="Mol. Plant">
        <title>The Genome of Medicinal Plant Macleaya cordata Provides New Insights into Benzylisoquinoline Alkaloids Metabolism.</title>
        <authorList>
            <person name="Liu X."/>
            <person name="Liu Y."/>
            <person name="Huang P."/>
            <person name="Ma Y."/>
            <person name="Qing Z."/>
            <person name="Tang Q."/>
            <person name="Cao H."/>
            <person name="Cheng P."/>
            <person name="Zheng Y."/>
            <person name="Yuan Z."/>
            <person name="Zhou Y."/>
            <person name="Liu J."/>
            <person name="Tang Z."/>
            <person name="Zhuo Y."/>
            <person name="Zhang Y."/>
            <person name="Yu L."/>
            <person name="Huang J."/>
            <person name="Yang P."/>
            <person name="Peng Q."/>
            <person name="Zhang J."/>
            <person name="Jiang W."/>
            <person name="Zhang Z."/>
            <person name="Lin K."/>
            <person name="Ro D.K."/>
            <person name="Chen X."/>
            <person name="Xiong X."/>
            <person name="Shang Y."/>
            <person name="Huang S."/>
            <person name="Zeng J."/>
        </authorList>
    </citation>
    <scope>NUCLEOTIDE SEQUENCE [LARGE SCALE GENOMIC DNA]</scope>
    <source>
        <strain evidence="8">cv. BLH2017</strain>
        <tissue evidence="7">Root</tissue>
    </source>
</reference>
<dbReference type="GO" id="GO:0005634">
    <property type="term" value="C:nucleus"/>
    <property type="evidence" value="ECO:0007669"/>
    <property type="project" value="UniProtKB-SubCell"/>
</dbReference>
<dbReference type="InParanoid" id="A0A200QY04"/>
<comment type="caution">
    <text evidence="7">The sequence shown here is derived from an EMBL/GenBank/DDBJ whole genome shotgun (WGS) entry which is preliminary data.</text>
</comment>
<evidence type="ECO:0000313" key="7">
    <source>
        <dbReference type="EMBL" id="OVA15363.1"/>
    </source>
</evidence>
<organism evidence="7 8">
    <name type="scientific">Macleaya cordata</name>
    <name type="common">Five-seeded plume-poppy</name>
    <name type="synonym">Bocconia cordata</name>
    <dbReference type="NCBI Taxonomy" id="56857"/>
    <lineage>
        <taxon>Eukaryota</taxon>
        <taxon>Viridiplantae</taxon>
        <taxon>Streptophyta</taxon>
        <taxon>Embryophyta</taxon>
        <taxon>Tracheophyta</taxon>
        <taxon>Spermatophyta</taxon>
        <taxon>Magnoliopsida</taxon>
        <taxon>Ranunculales</taxon>
        <taxon>Papaveraceae</taxon>
        <taxon>Papaveroideae</taxon>
        <taxon>Macleaya</taxon>
    </lineage>
</organism>
<dbReference type="InterPro" id="IPR036638">
    <property type="entry name" value="HLH_DNA-bd_sf"/>
</dbReference>
<dbReference type="InterPro" id="IPR011598">
    <property type="entry name" value="bHLH_dom"/>
</dbReference>
<dbReference type="Proteomes" id="UP000195402">
    <property type="component" value="Unassembled WGS sequence"/>
</dbReference>
<dbReference type="PROSITE" id="PS50888">
    <property type="entry name" value="BHLH"/>
    <property type="match status" value="1"/>
</dbReference>
<evidence type="ECO:0000259" key="6">
    <source>
        <dbReference type="PROSITE" id="PS50888"/>
    </source>
</evidence>
<gene>
    <name evidence="7" type="ORF">BVC80_1555g8</name>
</gene>
<proteinExistence type="predicted"/>
<comment type="subcellular location">
    <subcellularLocation>
        <location evidence="1">Nucleus</location>
    </subcellularLocation>
</comment>
<dbReference type="Pfam" id="PF00010">
    <property type="entry name" value="HLH"/>
    <property type="match status" value="1"/>
</dbReference>
<dbReference type="STRING" id="56857.A0A200QY04"/>
<feature type="compositionally biased region" description="Basic and acidic residues" evidence="5">
    <location>
        <begin position="15"/>
        <end position="32"/>
    </location>
</feature>
<dbReference type="GO" id="GO:0003700">
    <property type="term" value="F:DNA-binding transcription factor activity"/>
    <property type="evidence" value="ECO:0007669"/>
    <property type="project" value="TreeGrafter"/>
</dbReference>
<dbReference type="AlphaFoldDB" id="A0A200QY04"/>
<dbReference type="OMA" id="MGHRSHN"/>
<dbReference type="PANTHER" id="PTHR31945">
    <property type="entry name" value="TRANSCRIPTION FACTOR SCREAM2-RELATED"/>
    <property type="match status" value="1"/>
</dbReference>
<protein>
    <submittedName>
        <fullName evidence="7">Myc-type</fullName>
    </submittedName>
</protein>
<dbReference type="SUPFAM" id="SSF47459">
    <property type="entry name" value="HLH, helix-loop-helix DNA-binding domain"/>
    <property type="match status" value="1"/>
</dbReference>
<dbReference type="SMART" id="SM00353">
    <property type="entry name" value="HLH"/>
    <property type="match status" value="1"/>
</dbReference>
<keyword evidence="4" id="KW-0539">Nucleus</keyword>
<dbReference type="Gene3D" id="4.10.280.10">
    <property type="entry name" value="Helix-loop-helix DNA-binding domain"/>
    <property type="match status" value="1"/>
</dbReference>
<evidence type="ECO:0000256" key="4">
    <source>
        <dbReference type="ARBA" id="ARBA00023242"/>
    </source>
</evidence>
<evidence type="ECO:0000256" key="3">
    <source>
        <dbReference type="ARBA" id="ARBA00023163"/>
    </source>
</evidence>
<feature type="region of interest" description="Disordered" evidence="5">
    <location>
        <begin position="1"/>
        <end position="32"/>
    </location>
</feature>
<dbReference type="FunCoup" id="A0A200QY04">
    <property type="interactions" value="76"/>
</dbReference>
<evidence type="ECO:0000256" key="2">
    <source>
        <dbReference type="ARBA" id="ARBA00023015"/>
    </source>
</evidence>
<evidence type="ECO:0000256" key="5">
    <source>
        <dbReference type="SAM" id="MobiDB-lite"/>
    </source>
</evidence>
<dbReference type="Pfam" id="PF22754">
    <property type="entry name" value="bHLH-TF_ACT-like_plant"/>
    <property type="match status" value="1"/>
</dbReference>
<dbReference type="GO" id="GO:0046983">
    <property type="term" value="F:protein dimerization activity"/>
    <property type="evidence" value="ECO:0007669"/>
    <property type="project" value="InterPro"/>
</dbReference>
<keyword evidence="2" id="KW-0805">Transcription regulation</keyword>
<keyword evidence="3" id="KW-0804">Transcription</keyword>
<dbReference type="GO" id="GO:0043565">
    <property type="term" value="F:sequence-specific DNA binding"/>
    <property type="evidence" value="ECO:0007669"/>
    <property type="project" value="TreeGrafter"/>
</dbReference>
<dbReference type="PANTHER" id="PTHR31945:SF20">
    <property type="entry name" value="TRANSCRIPTION FACTOR DYT1"/>
    <property type="match status" value="1"/>
</dbReference>
<evidence type="ECO:0000313" key="8">
    <source>
        <dbReference type="Proteomes" id="UP000195402"/>
    </source>
</evidence>
<dbReference type="InterPro" id="IPR054502">
    <property type="entry name" value="bHLH-TF_ACT-like_plant"/>
</dbReference>
<evidence type="ECO:0000256" key="1">
    <source>
        <dbReference type="ARBA" id="ARBA00004123"/>
    </source>
</evidence>
<feature type="domain" description="BHLH" evidence="6">
    <location>
        <begin position="23"/>
        <end position="72"/>
    </location>
</feature>
<dbReference type="InterPro" id="IPR051358">
    <property type="entry name" value="TF_AMS/ICE1/BHLH6-like"/>
</dbReference>
<accession>A0A200QY04</accession>
<name>A0A200QY04_MACCD</name>
<keyword evidence="8" id="KW-1185">Reference proteome</keyword>
<sequence>MRFGGSGYGRRGRGSRMEDGTMEFKSKNLEAERKRREKLNQRLMDLRSVVPIITNMTKAAIIEDAITYIEGLQQQVKGLSDRLHEMETVLPEEGEDVRSEDDTDQQETEKYSIESEVKVAHLEGNKLWIKIICDGKRGGFTKLMEIMSSLGFETIDTNFTSFKGVTLTTLCVKGRNVEVVEMEQLKEFLLEMVGGV</sequence>
<dbReference type="EMBL" id="MVGT01000783">
    <property type="protein sequence ID" value="OVA15363.1"/>
    <property type="molecule type" value="Genomic_DNA"/>
</dbReference>